<evidence type="ECO:0000313" key="4">
    <source>
        <dbReference type="Proteomes" id="UP001190464"/>
    </source>
</evidence>
<gene>
    <name evidence="3" type="ORF">MU0102_001840</name>
</gene>
<dbReference type="EMBL" id="OY726398">
    <property type="protein sequence ID" value="CAJ1502836.1"/>
    <property type="molecule type" value="Genomic_DNA"/>
</dbReference>
<dbReference type="Gene3D" id="3.50.30.10">
    <property type="entry name" value="Phosphohistidine domain"/>
    <property type="match status" value="1"/>
</dbReference>
<keyword evidence="4" id="KW-1185">Reference proteome</keyword>
<accession>A0ABN9NCQ9</accession>
<dbReference type="Gene3D" id="3.30.1490.20">
    <property type="entry name" value="ATP-grasp fold, A domain"/>
    <property type="match status" value="2"/>
</dbReference>
<dbReference type="Pfam" id="PF00391">
    <property type="entry name" value="PEP-utilizers"/>
    <property type="match status" value="1"/>
</dbReference>
<feature type="domain" description="Pyruvate phosphate dikinase AMP/ATP-binding" evidence="2">
    <location>
        <begin position="197"/>
        <end position="259"/>
    </location>
</feature>
<feature type="domain" description="Pyruvate phosphate dikinase AMP/ATP-binding" evidence="2">
    <location>
        <begin position="49"/>
        <end position="192"/>
    </location>
</feature>
<dbReference type="InterPro" id="IPR013815">
    <property type="entry name" value="ATP_grasp_subdomain_1"/>
</dbReference>
<dbReference type="SUPFAM" id="SSF56059">
    <property type="entry name" value="Glutathione synthetase ATP-binding domain-like"/>
    <property type="match status" value="1"/>
</dbReference>
<proteinExistence type="predicted"/>
<feature type="domain" description="PEP-utilising enzyme mobile" evidence="1">
    <location>
        <begin position="683"/>
        <end position="752"/>
    </location>
</feature>
<dbReference type="InterPro" id="IPR036637">
    <property type="entry name" value="Phosphohistidine_dom_sf"/>
</dbReference>
<dbReference type="InterPro" id="IPR051549">
    <property type="entry name" value="PEP_Utilizing_Enz"/>
</dbReference>
<dbReference type="Pfam" id="PF01326">
    <property type="entry name" value="PPDK_N"/>
    <property type="match status" value="2"/>
</dbReference>
<dbReference type="InterPro" id="IPR002192">
    <property type="entry name" value="PPDK_AMP/ATP-bd"/>
</dbReference>
<dbReference type="Proteomes" id="UP001190464">
    <property type="component" value="Chromosome"/>
</dbReference>
<dbReference type="RefSeq" id="WP_308486560.1">
    <property type="nucleotide sequence ID" value="NZ_OY726398.1"/>
</dbReference>
<dbReference type="PANTHER" id="PTHR43615">
    <property type="entry name" value="PHOSPHOENOLPYRUVATE SYNTHASE-RELATED"/>
    <property type="match status" value="1"/>
</dbReference>
<dbReference type="InterPro" id="IPR008279">
    <property type="entry name" value="PEP-util_enz_mobile_dom"/>
</dbReference>
<reference evidence="3 4" key="1">
    <citation type="submission" date="2023-08" db="EMBL/GenBank/DDBJ databases">
        <authorList>
            <person name="Folkvardsen B D."/>
            <person name="Norman A."/>
        </authorList>
    </citation>
    <scope>NUCLEOTIDE SEQUENCE [LARGE SCALE GENOMIC DNA]</scope>
    <source>
        <strain evidence="3 4">Mu0102</strain>
    </source>
</reference>
<evidence type="ECO:0000259" key="1">
    <source>
        <dbReference type="Pfam" id="PF00391"/>
    </source>
</evidence>
<protein>
    <submittedName>
        <fullName evidence="3">PEP/pyruvate-binding domain-containing protein</fullName>
    </submittedName>
</protein>
<evidence type="ECO:0000313" key="3">
    <source>
        <dbReference type="EMBL" id="CAJ1502836.1"/>
    </source>
</evidence>
<dbReference type="PANTHER" id="PTHR43615:SF1">
    <property type="entry name" value="PPDK_N DOMAIN-CONTAINING PROTEIN"/>
    <property type="match status" value="1"/>
</dbReference>
<evidence type="ECO:0000259" key="2">
    <source>
        <dbReference type="Pfam" id="PF01326"/>
    </source>
</evidence>
<organism evidence="3 4">
    <name type="scientific">[Mycobacterium] holstebronense</name>
    <dbReference type="NCBI Taxonomy" id="3064288"/>
    <lineage>
        <taxon>Bacteria</taxon>
        <taxon>Bacillati</taxon>
        <taxon>Actinomycetota</taxon>
        <taxon>Actinomycetes</taxon>
        <taxon>Mycobacteriales</taxon>
        <taxon>Mycobacteriaceae</taxon>
        <taxon>Mycolicibacterium</taxon>
    </lineage>
</organism>
<dbReference type="Gene3D" id="3.30.470.20">
    <property type="entry name" value="ATP-grasp fold, B domain"/>
    <property type="match status" value="2"/>
</dbReference>
<dbReference type="SUPFAM" id="SSF52009">
    <property type="entry name" value="Phosphohistidine domain"/>
    <property type="match status" value="1"/>
</dbReference>
<name>A0ABN9NCQ9_9MYCO</name>
<sequence>MSATFVKPLSDIRATDVAFSGGKGANLGELLAVGLPVPDGFVIGVSAHVDLSGELRDAIVANYHALGDDTAVAVRSSAVAEDGVDASHAGIYETVLNVRGITQLLAAVDYCWESASSARARRYRDARGLESTVGMAVVVQRQIVPTCGGVAFTADPLSGDRDRVVIELARGHGESVVDGSVTPESIVVDKISLNRADSEARLALSDKKIRNLVDCAIRIEQWYGRPQDIEWVVDEHGQIWILQTRPITTGEALQARAKAAQFYDPPRATESRWTRVNIAEAVPGVPTPLSWSMWRTGLTEAQRQTQIQLGVVSKRESRQGPLLTLAQGWPVLSVDLLLSQVARVPGVDPSAFSQQLLGEAEHIDMAPKHARAVTACRMAFRAPVTLALLNRRLRAVSATSRQAWQRDAWRRADDPLALLVGAATRFGETLTIHTMQTYLCQSLYQAVERVAGDLVIELLSGDGDLPEAHLARDLCLLSGGAISLDRFLREHGFHGPDEGEIGSASWRQNPEPVLQAARTWADGGSVRDPGAALARRRDERVQAESELRALLPRARRGAVTQLIALARRALVGREIGKTAFLQDLDVARHAVSFIDAAAVWRTLDELRGSAVLSSADVLARQRVRSRFATQEPPLSFVCDPNSAPVASAVGEPPLITGAAASPGRVRGRARVVTNPNAIVELGDDDVLIARTTDPSWVVRFMAVAGMAIDVGGTLSHAAIIARELGIPCVIGTGNGTQVIPDGAWLDLDGSQGTVKILDEPPTDRSGIA</sequence>